<dbReference type="EMBL" id="AP014546">
    <property type="protein sequence ID" value="BBB30449.1"/>
    <property type="molecule type" value="Genomic_DNA"/>
</dbReference>
<gene>
    <name evidence="2" type="ORF">NEJAP_2504</name>
</gene>
<dbReference type="KEGG" id="njp:NEJAP_2504"/>
<keyword evidence="1" id="KW-0812">Transmembrane</keyword>
<feature type="transmembrane region" description="Helical" evidence="1">
    <location>
        <begin position="65"/>
        <end position="87"/>
    </location>
</feature>
<keyword evidence="1" id="KW-1133">Transmembrane helix</keyword>
<reference evidence="2 3" key="1">
    <citation type="journal article" date="2008" name="Int. J. Syst. Evol. Microbiol.">
        <title>Neptunomonas japonica sp. nov., an Osedax japonicus symbiont-like bacterium isolated from sediment adjacent to sperm whale carcasses off Kagoshima, Japan.</title>
        <authorList>
            <person name="Miyazaki M."/>
            <person name="Nogi Y."/>
            <person name="Fujiwara Y."/>
            <person name="Kawato M."/>
            <person name="Kubokawa K."/>
            <person name="Horikoshi K."/>
        </authorList>
    </citation>
    <scope>NUCLEOTIDE SEQUENCE [LARGE SCALE GENOMIC DNA]</scope>
    <source>
        <strain evidence="2 3">JAMM 1380</strain>
    </source>
</reference>
<sequence length="88" mass="9775">MSVWLIARREMQQWQGFIHNKMGQALDQKRLSAIFVGKAALELQVAGFISAAAVSYVPFISWLGLFPTVESVGLQLLFILIPIMGLLV</sequence>
<protein>
    <submittedName>
        <fullName evidence="2">Uncharacterized protein</fullName>
    </submittedName>
</protein>
<accession>A0A7R6SWA6</accession>
<dbReference type="Proteomes" id="UP000595332">
    <property type="component" value="Chromosome"/>
</dbReference>
<keyword evidence="1" id="KW-0472">Membrane</keyword>
<evidence type="ECO:0000256" key="1">
    <source>
        <dbReference type="SAM" id="Phobius"/>
    </source>
</evidence>
<evidence type="ECO:0000313" key="3">
    <source>
        <dbReference type="Proteomes" id="UP000595332"/>
    </source>
</evidence>
<keyword evidence="3" id="KW-1185">Reference proteome</keyword>
<evidence type="ECO:0000313" key="2">
    <source>
        <dbReference type="EMBL" id="BBB30449.1"/>
    </source>
</evidence>
<dbReference type="AlphaFoldDB" id="A0A7R6SWA6"/>
<feature type="transmembrane region" description="Helical" evidence="1">
    <location>
        <begin position="39"/>
        <end position="59"/>
    </location>
</feature>
<name>A0A7R6SWA6_9GAMM</name>
<proteinExistence type="predicted"/>
<organism evidence="2 3">
    <name type="scientific">Neptunomonas japonica JAMM 1380</name>
    <dbReference type="NCBI Taxonomy" id="1441457"/>
    <lineage>
        <taxon>Bacteria</taxon>
        <taxon>Pseudomonadati</taxon>
        <taxon>Pseudomonadota</taxon>
        <taxon>Gammaproteobacteria</taxon>
        <taxon>Oceanospirillales</taxon>
        <taxon>Oceanospirillaceae</taxon>
        <taxon>Neptunomonas</taxon>
    </lineage>
</organism>